<name>D0LFC0_GORB4</name>
<dbReference type="HOGENOM" id="CLU_3153360_0_0_11"/>
<feature type="compositionally biased region" description="Basic and acidic residues" evidence="1">
    <location>
        <begin position="11"/>
        <end position="20"/>
    </location>
</feature>
<proteinExistence type="predicted"/>
<dbReference type="KEGG" id="gbr:Gbro_3627"/>
<keyword evidence="3" id="KW-1185">Reference proteome</keyword>
<sequence length="48" mass="4666">MANRRASAAADVRDFGEGADGRLGTDPGGPDVASATIIDPVCSYGGAG</sequence>
<protein>
    <submittedName>
        <fullName evidence="2">Uncharacterized protein</fullName>
    </submittedName>
</protein>
<accession>D0LFC0</accession>
<evidence type="ECO:0000313" key="2">
    <source>
        <dbReference type="EMBL" id="ACY22815.1"/>
    </source>
</evidence>
<feature type="region of interest" description="Disordered" evidence="1">
    <location>
        <begin position="1"/>
        <end position="36"/>
    </location>
</feature>
<evidence type="ECO:0000256" key="1">
    <source>
        <dbReference type="SAM" id="MobiDB-lite"/>
    </source>
</evidence>
<dbReference type="AlphaFoldDB" id="D0LFC0"/>
<organism evidence="2 3">
    <name type="scientific">Gordonia bronchialis (strain ATCC 25592 / DSM 43247 / BCRC 13721 / JCM 3198 / KCTC 3076 / NBRC 16047 / NCTC 10667)</name>
    <name type="common">Rhodococcus bronchialis</name>
    <dbReference type="NCBI Taxonomy" id="526226"/>
    <lineage>
        <taxon>Bacteria</taxon>
        <taxon>Bacillati</taxon>
        <taxon>Actinomycetota</taxon>
        <taxon>Actinomycetes</taxon>
        <taxon>Mycobacteriales</taxon>
        <taxon>Gordoniaceae</taxon>
        <taxon>Gordonia</taxon>
    </lineage>
</organism>
<reference evidence="3" key="1">
    <citation type="submission" date="2009-10" db="EMBL/GenBank/DDBJ databases">
        <title>The complete chromosome of Gordonia bronchialis DSM 43247.</title>
        <authorList>
            <consortium name="US DOE Joint Genome Institute (JGI-PGF)"/>
            <person name="Lucas S."/>
            <person name="Copeland A."/>
            <person name="Lapidus A."/>
            <person name="Glavina del Rio T."/>
            <person name="Dalin E."/>
            <person name="Tice H."/>
            <person name="Bruce D."/>
            <person name="Goodwin L."/>
            <person name="Pitluck S."/>
            <person name="Kyrpides N."/>
            <person name="Mavromatis K."/>
            <person name="Ivanova N."/>
            <person name="Ovchinnikova G."/>
            <person name="Saunders E."/>
            <person name="Brettin T."/>
            <person name="Detter J.C."/>
            <person name="Han C."/>
            <person name="Larimer F."/>
            <person name="Land M."/>
            <person name="Hauser L."/>
            <person name="Markowitz V."/>
            <person name="Cheng J.-F."/>
            <person name="Hugenholtz P."/>
            <person name="Woyke T."/>
            <person name="Wu D."/>
            <person name="Jando M."/>
            <person name="Schneider S."/>
            <person name="Goeker M."/>
            <person name="Klenk H.-P."/>
            <person name="Eisen J.A."/>
        </authorList>
    </citation>
    <scope>NUCLEOTIDE SEQUENCE [LARGE SCALE GENOMIC DNA]</scope>
    <source>
        <strain evidence="3">ATCC 25592 / DSM 43247 / BCRC 13721 / JCM 3198 / KCTC 3076 / NBRC 16047 / NCTC 10667</strain>
    </source>
</reference>
<gene>
    <name evidence="2" type="ordered locus">Gbro_3627</name>
</gene>
<dbReference type="Proteomes" id="UP000001219">
    <property type="component" value="Chromosome"/>
</dbReference>
<reference evidence="2 3" key="2">
    <citation type="journal article" date="2010" name="Stand. Genomic Sci.">
        <title>Complete genome sequence of Gordonia bronchialis type strain (3410).</title>
        <authorList>
            <person name="Ivanova N."/>
            <person name="Sikorski J."/>
            <person name="Jando M."/>
            <person name="Lapidus A."/>
            <person name="Nolan M."/>
            <person name="Lucas S."/>
            <person name="Del Rio T.G."/>
            <person name="Tice H."/>
            <person name="Copeland A."/>
            <person name="Cheng J.F."/>
            <person name="Chen F."/>
            <person name="Bruce D."/>
            <person name="Goodwin L."/>
            <person name="Pitluck S."/>
            <person name="Mavromatis K."/>
            <person name="Ovchinnikova G."/>
            <person name="Pati A."/>
            <person name="Chen A."/>
            <person name="Palaniappan K."/>
            <person name="Land M."/>
            <person name="Hauser L."/>
            <person name="Chang Y.J."/>
            <person name="Jeffries C.D."/>
            <person name="Chain P."/>
            <person name="Saunders E."/>
            <person name="Han C."/>
            <person name="Detter J.C."/>
            <person name="Brettin T."/>
            <person name="Rohde M."/>
            <person name="Goker M."/>
            <person name="Bristow J."/>
            <person name="Eisen J.A."/>
            <person name="Markowitz V."/>
            <person name="Hugenholtz P."/>
            <person name="Klenk H.P."/>
            <person name="Kyrpides N.C."/>
        </authorList>
    </citation>
    <scope>NUCLEOTIDE SEQUENCE [LARGE SCALE GENOMIC DNA]</scope>
    <source>
        <strain evidence="3">ATCC 25592 / DSM 43247 / BCRC 13721 / JCM 3198 / KCTC 3076 / NBRC 16047 / NCTC 10667</strain>
    </source>
</reference>
<evidence type="ECO:0000313" key="3">
    <source>
        <dbReference type="Proteomes" id="UP000001219"/>
    </source>
</evidence>
<dbReference type="EMBL" id="CP001802">
    <property type="protein sequence ID" value="ACY22815.1"/>
    <property type="molecule type" value="Genomic_DNA"/>
</dbReference>